<name>A0ABQ2LIR3_9ACTN</name>
<evidence type="ECO:0000256" key="1">
    <source>
        <dbReference type="SAM" id="MobiDB-lite"/>
    </source>
</evidence>
<feature type="region of interest" description="Disordered" evidence="1">
    <location>
        <begin position="57"/>
        <end position="93"/>
    </location>
</feature>
<dbReference type="EMBL" id="BMNG01000001">
    <property type="protein sequence ID" value="GGO35451.1"/>
    <property type="molecule type" value="Genomic_DNA"/>
</dbReference>
<sequence>MVRDSLEILTGRGQADPCVGKDDAKVIGAIGALMCVAADTNRLAQAVESATLALRATTVDGHHRPRARKRRPDGVAAPGGQRGGNQPRDRRLG</sequence>
<accession>A0ABQ2LIR3</accession>
<keyword evidence="3" id="KW-1185">Reference proteome</keyword>
<proteinExistence type="predicted"/>
<organism evidence="2 3">
    <name type="scientific">Streptomyces lasiicapitis</name>
    <dbReference type="NCBI Taxonomy" id="1923961"/>
    <lineage>
        <taxon>Bacteria</taxon>
        <taxon>Bacillati</taxon>
        <taxon>Actinomycetota</taxon>
        <taxon>Actinomycetes</taxon>
        <taxon>Kitasatosporales</taxon>
        <taxon>Streptomycetaceae</taxon>
        <taxon>Streptomyces</taxon>
    </lineage>
</organism>
<protein>
    <submittedName>
        <fullName evidence="2">Uncharacterized protein</fullName>
    </submittedName>
</protein>
<reference evidence="3" key="1">
    <citation type="journal article" date="2019" name="Int. J. Syst. Evol. Microbiol.">
        <title>The Global Catalogue of Microorganisms (GCM) 10K type strain sequencing project: providing services to taxonomists for standard genome sequencing and annotation.</title>
        <authorList>
            <consortium name="The Broad Institute Genomics Platform"/>
            <consortium name="The Broad Institute Genome Sequencing Center for Infectious Disease"/>
            <person name="Wu L."/>
            <person name="Ma J."/>
        </authorList>
    </citation>
    <scope>NUCLEOTIDE SEQUENCE [LARGE SCALE GENOMIC DNA]</scope>
    <source>
        <strain evidence="3">CGMCC 4.7349</strain>
    </source>
</reference>
<gene>
    <name evidence="2" type="ORF">GCM10012286_06140</name>
</gene>
<dbReference type="Proteomes" id="UP000656881">
    <property type="component" value="Unassembled WGS sequence"/>
</dbReference>
<evidence type="ECO:0000313" key="3">
    <source>
        <dbReference type="Proteomes" id="UP000656881"/>
    </source>
</evidence>
<comment type="caution">
    <text evidence="2">The sequence shown here is derived from an EMBL/GenBank/DDBJ whole genome shotgun (WGS) entry which is preliminary data.</text>
</comment>
<evidence type="ECO:0000313" key="2">
    <source>
        <dbReference type="EMBL" id="GGO35451.1"/>
    </source>
</evidence>